<evidence type="ECO:0000313" key="4">
    <source>
        <dbReference type="Proteomes" id="UP001326199"/>
    </source>
</evidence>
<feature type="region of interest" description="Disordered" evidence="1">
    <location>
        <begin position="469"/>
        <end position="489"/>
    </location>
</feature>
<name>A0ABR0H2L6_9PEZI</name>
<feature type="transmembrane region" description="Helical" evidence="2">
    <location>
        <begin position="181"/>
        <end position="200"/>
    </location>
</feature>
<feature type="transmembrane region" description="Helical" evidence="2">
    <location>
        <begin position="588"/>
        <end position="611"/>
    </location>
</feature>
<dbReference type="EMBL" id="JAFFHB010000009">
    <property type="protein sequence ID" value="KAK4662263.1"/>
    <property type="molecule type" value="Genomic_DNA"/>
</dbReference>
<feature type="transmembrane region" description="Helical" evidence="2">
    <location>
        <begin position="397"/>
        <end position="418"/>
    </location>
</feature>
<proteinExistence type="predicted"/>
<evidence type="ECO:0000256" key="2">
    <source>
        <dbReference type="SAM" id="Phobius"/>
    </source>
</evidence>
<protein>
    <submittedName>
        <fullName evidence="3">Uncharacterized protein</fullName>
    </submittedName>
</protein>
<keyword evidence="4" id="KW-1185">Reference proteome</keyword>
<feature type="transmembrane region" description="Helical" evidence="2">
    <location>
        <begin position="687"/>
        <end position="707"/>
    </location>
</feature>
<gene>
    <name evidence="3" type="ORF">QC763_701170</name>
</gene>
<organism evidence="3 4">
    <name type="scientific">Podospora pseudopauciseta</name>
    <dbReference type="NCBI Taxonomy" id="2093780"/>
    <lineage>
        <taxon>Eukaryota</taxon>
        <taxon>Fungi</taxon>
        <taxon>Dikarya</taxon>
        <taxon>Ascomycota</taxon>
        <taxon>Pezizomycotina</taxon>
        <taxon>Sordariomycetes</taxon>
        <taxon>Sordariomycetidae</taxon>
        <taxon>Sordariales</taxon>
        <taxon>Podosporaceae</taxon>
        <taxon>Podospora</taxon>
    </lineage>
</organism>
<feature type="region of interest" description="Disordered" evidence="1">
    <location>
        <begin position="1"/>
        <end position="37"/>
    </location>
</feature>
<sequence>MQGKYRKKDKNLTQPFTPLPKKREALPRRKKRPPTPPICLVDSPKCVVWPTRVITGLWLDAYSFRDAAHPVPKIIIYLAWDADRQPTVMIITTPPLLRWHSTHIAGYLMDGNITLRYVGGFGFEGPYTFLQEALANTTDPLASPYLQLAHDGSYISITRDACLAITNMTADIYTAYDNQGIWNRLVTWKFPLVSLLFHFSRPPFPLRVWTNTSLFMLIHLLGSPVTNIASLLHTLSSCRHSAKKMQKKLRDIQRDIKDELASWRLENPLARELVHSHSGKSTSERKFASLWKQLSLIKVSYDEWGVESCEFLMRTLDSLFLDPLPLRYGSRSLVQRREVLAQIKKAADMLAADRATYVLPIFIAQFVFIASISAAFWRVIGVFPQDGEWTNVEAYSIAMSAPFLYMVPAVFLSAIIGVSQTERSVVRVLNDLGEKLMKEEWVVERGVSSGTEGEKERAAVVSVGIAAGRGASPVTSDTERDESPGSEQLLLLTPRSQATTAEPTTNVSVEAVKRESVRIPVVVEKQPIFQRVCHGGIYGWRPEILTAQQIRQTWRHVVLALNLVIMSVVVASWISYRVPPEGFDCRNAGQAALLIMWLLSFVLDCVFAYYMDRWGHLESGKGYWYEAVFIKDFIVGWAAVVMILVVQVGIFNRCDCFSLWGKVPVALPQIPEVAAVLMHRISFEWPAVTFGWIAIELGICAVIWWTYRDAFRVYNQEDGGEEK</sequence>
<evidence type="ECO:0000313" key="3">
    <source>
        <dbReference type="EMBL" id="KAK4662263.1"/>
    </source>
</evidence>
<comment type="caution">
    <text evidence="3">The sequence shown here is derived from an EMBL/GenBank/DDBJ whole genome shotgun (WGS) entry which is preliminary data.</text>
</comment>
<dbReference type="RefSeq" id="XP_062762229.1">
    <property type="nucleotide sequence ID" value="XM_062915135.1"/>
</dbReference>
<feature type="transmembrane region" description="Helical" evidence="2">
    <location>
        <begin position="557"/>
        <end position="576"/>
    </location>
</feature>
<feature type="transmembrane region" description="Helical" evidence="2">
    <location>
        <begin position="623"/>
        <end position="650"/>
    </location>
</feature>
<dbReference type="Proteomes" id="UP001326199">
    <property type="component" value="Unassembled WGS sequence"/>
</dbReference>
<feature type="transmembrane region" description="Helical" evidence="2">
    <location>
        <begin position="357"/>
        <end position="377"/>
    </location>
</feature>
<keyword evidence="2" id="KW-0812">Transmembrane</keyword>
<feature type="transmembrane region" description="Helical" evidence="2">
    <location>
        <begin position="212"/>
        <end position="235"/>
    </location>
</feature>
<keyword evidence="2" id="KW-0472">Membrane</keyword>
<keyword evidence="2" id="KW-1133">Transmembrane helix</keyword>
<evidence type="ECO:0000256" key="1">
    <source>
        <dbReference type="SAM" id="MobiDB-lite"/>
    </source>
</evidence>
<dbReference type="GeneID" id="87935478"/>
<accession>A0ABR0H2L6</accession>
<reference evidence="3 4" key="1">
    <citation type="journal article" date="2023" name="bioRxiv">
        <title>High-quality genome assemblies of four members of thePodospora anserinaspecies complex.</title>
        <authorList>
            <person name="Ament-Velasquez S.L."/>
            <person name="Vogan A.A."/>
            <person name="Wallerman O."/>
            <person name="Hartmann F."/>
            <person name="Gautier V."/>
            <person name="Silar P."/>
            <person name="Giraud T."/>
            <person name="Johannesson H."/>
        </authorList>
    </citation>
    <scope>NUCLEOTIDE SEQUENCE [LARGE SCALE GENOMIC DNA]</scope>
    <source>
        <strain evidence="3 4">CBS 411.78</strain>
    </source>
</reference>